<evidence type="ECO:0000313" key="7">
    <source>
        <dbReference type="EMBL" id="NEV67158.1"/>
    </source>
</evidence>
<evidence type="ECO:0000256" key="1">
    <source>
        <dbReference type="ARBA" id="ARBA00010759"/>
    </source>
</evidence>
<dbReference type="InterPro" id="IPR023635">
    <property type="entry name" value="Peptide_deformylase"/>
</dbReference>
<keyword evidence="5 6" id="KW-0408">Iron</keyword>
<evidence type="ECO:0000256" key="2">
    <source>
        <dbReference type="ARBA" id="ARBA00022723"/>
    </source>
</evidence>
<reference evidence="7" key="2">
    <citation type="journal article" date="2015" name="Genome Announc.">
        <title>Draft Genome Sequence of Filamentous Marine Cyanobacterium Lyngbya confervoides Strain BDU141951.</title>
        <authorList>
            <person name="Chandrababunaidu M.M."/>
            <person name="Sen D."/>
            <person name="Tripathy S."/>
        </authorList>
    </citation>
    <scope>NUCLEOTIDE SEQUENCE</scope>
    <source>
        <strain evidence="7">BDU141951</strain>
    </source>
</reference>
<comment type="catalytic activity">
    <reaction evidence="6">
        <text>N-terminal N-formyl-L-methionyl-[peptide] + H2O = N-terminal L-methionyl-[peptide] + formate</text>
        <dbReference type="Rhea" id="RHEA:24420"/>
        <dbReference type="Rhea" id="RHEA-COMP:10639"/>
        <dbReference type="Rhea" id="RHEA-COMP:10640"/>
        <dbReference type="ChEBI" id="CHEBI:15377"/>
        <dbReference type="ChEBI" id="CHEBI:15740"/>
        <dbReference type="ChEBI" id="CHEBI:49298"/>
        <dbReference type="ChEBI" id="CHEBI:64731"/>
        <dbReference type="EC" id="3.5.1.88"/>
    </reaction>
</comment>
<dbReference type="GO" id="GO:0042586">
    <property type="term" value="F:peptide deformylase activity"/>
    <property type="evidence" value="ECO:0007669"/>
    <property type="project" value="UniProtKB-UniRule"/>
</dbReference>
<evidence type="ECO:0000256" key="3">
    <source>
        <dbReference type="ARBA" id="ARBA00022801"/>
    </source>
</evidence>
<dbReference type="NCBIfam" id="TIGR00079">
    <property type="entry name" value="pept_deformyl"/>
    <property type="match status" value="1"/>
</dbReference>
<dbReference type="InterPro" id="IPR036821">
    <property type="entry name" value="Peptide_deformylase_sf"/>
</dbReference>
<feature type="binding site" evidence="6">
    <location>
        <position position="101"/>
    </location>
    <ligand>
        <name>Fe cation</name>
        <dbReference type="ChEBI" id="CHEBI:24875"/>
    </ligand>
</feature>
<dbReference type="GO" id="GO:0046872">
    <property type="term" value="F:metal ion binding"/>
    <property type="evidence" value="ECO:0007669"/>
    <property type="project" value="UniProtKB-KW"/>
</dbReference>
<organism evidence="7">
    <name type="scientific">Lyngbya confervoides BDU141951</name>
    <dbReference type="NCBI Taxonomy" id="1574623"/>
    <lineage>
        <taxon>Bacteria</taxon>
        <taxon>Bacillati</taxon>
        <taxon>Cyanobacteriota</taxon>
        <taxon>Cyanophyceae</taxon>
        <taxon>Oscillatoriophycideae</taxon>
        <taxon>Oscillatoriales</taxon>
        <taxon>Microcoleaceae</taxon>
        <taxon>Lyngbya</taxon>
    </lineage>
</organism>
<dbReference type="EMBL" id="JTHE02000003">
    <property type="protein sequence ID" value="NEV67158.1"/>
    <property type="molecule type" value="Genomic_DNA"/>
</dbReference>
<dbReference type="PIRSF" id="PIRSF004749">
    <property type="entry name" value="Pep_def"/>
    <property type="match status" value="1"/>
</dbReference>
<evidence type="ECO:0000256" key="6">
    <source>
        <dbReference type="HAMAP-Rule" id="MF_00163"/>
    </source>
</evidence>
<accession>A0A0C1YLR0</accession>
<evidence type="ECO:0000256" key="5">
    <source>
        <dbReference type="ARBA" id="ARBA00023004"/>
    </source>
</evidence>
<dbReference type="HAMAP" id="MF_00163">
    <property type="entry name" value="Pep_deformylase"/>
    <property type="match status" value="1"/>
</dbReference>
<keyword evidence="2 6" id="KW-0479">Metal-binding</keyword>
<feature type="active site" evidence="6">
    <location>
        <position position="144"/>
    </location>
</feature>
<dbReference type="PANTHER" id="PTHR10458">
    <property type="entry name" value="PEPTIDE DEFORMYLASE"/>
    <property type="match status" value="1"/>
</dbReference>
<protein>
    <recommendedName>
        <fullName evidence="6">Peptide deformylase</fullName>
        <shortName evidence="6">PDF</shortName>
        <ecNumber evidence="6">3.5.1.88</ecNumber>
    </recommendedName>
    <alternativeName>
        <fullName evidence="6">Polypeptide deformylase</fullName>
    </alternativeName>
</protein>
<dbReference type="NCBIfam" id="NF001159">
    <property type="entry name" value="PRK00150.1-3"/>
    <property type="match status" value="1"/>
</dbReference>
<reference evidence="7" key="3">
    <citation type="submission" date="2020-02" db="EMBL/GenBank/DDBJ databases">
        <authorList>
            <person name="Sarangi A.N."/>
            <person name="Ghosh S."/>
            <person name="Mukherjee M."/>
            <person name="Tripathy S."/>
        </authorList>
    </citation>
    <scope>NUCLEOTIDE SEQUENCE</scope>
    <source>
        <strain evidence="7">BDU141951</strain>
    </source>
</reference>
<comment type="caution">
    <text evidence="7">The sequence shown here is derived from an EMBL/GenBank/DDBJ whole genome shotgun (WGS) entry which is preliminary data.</text>
</comment>
<comment type="function">
    <text evidence="6">Removes the formyl group from the N-terminal Met of newly synthesized proteins. Requires at least a dipeptide for an efficient rate of reaction. N-terminal L-methionine is a prerequisite for activity but the enzyme has broad specificity at other positions.</text>
</comment>
<dbReference type="PRINTS" id="PR01576">
    <property type="entry name" value="PDEFORMYLASE"/>
</dbReference>
<dbReference type="CDD" id="cd00487">
    <property type="entry name" value="Pep_deformylase"/>
    <property type="match status" value="1"/>
</dbReference>
<dbReference type="SUPFAM" id="SSF56420">
    <property type="entry name" value="Peptide deformylase"/>
    <property type="match status" value="1"/>
</dbReference>
<proteinExistence type="inferred from homology"/>
<keyword evidence="3 6" id="KW-0378">Hydrolase</keyword>
<reference evidence="7" key="1">
    <citation type="submission" date="2014-11" db="EMBL/GenBank/DDBJ databases">
        <authorList>
            <person name="Malar M.C."/>
            <person name="Sen D."/>
            <person name="Tripathy S."/>
        </authorList>
    </citation>
    <scope>NUCLEOTIDE SEQUENCE</scope>
    <source>
        <strain evidence="7">BDU141951</strain>
    </source>
</reference>
<evidence type="ECO:0000256" key="4">
    <source>
        <dbReference type="ARBA" id="ARBA00022917"/>
    </source>
</evidence>
<comment type="similarity">
    <text evidence="1 6">Belongs to the polypeptide deformylase family.</text>
</comment>
<feature type="binding site" evidence="6">
    <location>
        <position position="147"/>
    </location>
    <ligand>
        <name>Fe cation</name>
        <dbReference type="ChEBI" id="CHEBI:24875"/>
    </ligand>
</feature>
<gene>
    <name evidence="6 7" type="primary">def</name>
    <name evidence="7" type="ORF">QQ91_008510</name>
</gene>
<dbReference type="Gene3D" id="3.90.45.10">
    <property type="entry name" value="Peptide deformylase"/>
    <property type="match status" value="1"/>
</dbReference>
<name>A0A0C1YLR0_9CYAN</name>
<comment type="cofactor">
    <cofactor evidence="6">
        <name>Fe(2+)</name>
        <dbReference type="ChEBI" id="CHEBI:29033"/>
    </cofactor>
    <text evidence="6">Binds 1 Fe(2+) ion.</text>
</comment>
<sequence>MRRQQLSILTLGDPQLRQLALPVINIDDRLQQLINNLIWTAEKTNGVGIAAPQVGESLQLFIVASYPNLRYPHAPRMEPTPMINPRIIAHSDEQVPGWEGCLSVPDQRGQVDRWREVEVEYCDRRGHLQRRIFTDFVARIFQHELDHLNGTVFVDHVADAAELLTDAEYFAQLDSIPAITDISHT</sequence>
<dbReference type="PANTHER" id="PTHR10458:SF21">
    <property type="entry name" value="PEPTIDE DEFORMYLASE"/>
    <property type="match status" value="1"/>
</dbReference>
<feature type="binding site" evidence="6">
    <location>
        <position position="143"/>
    </location>
    <ligand>
        <name>Fe cation</name>
        <dbReference type="ChEBI" id="CHEBI:24875"/>
    </ligand>
</feature>
<keyword evidence="4 6" id="KW-0648">Protein biosynthesis</keyword>
<dbReference type="Pfam" id="PF01327">
    <property type="entry name" value="Pep_deformylase"/>
    <property type="match status" value="1"/>
</dbReference>
<dbReference type="GO" id="GO:0006412">
    <property type="term" value="P:translation"/>
    <property type="evidence" value="ECO:0007669"/>
    <property type="project" value="UniProtKB-UniRule"/>
</dbReference>
<dbReference type="AlphaFoldDB" id="A0A0C1YLR0"/>
<dbReference type="EC" id="3.5.1.88" evidence="6"/>